<comment type="caution">
    <text evidence="1">The sequence shown here is derived from an EMBL/GenBank/DDBJ whole genome shotgun (WGS) entry which is preliminary data.</text>
</comment>
<sequence>MHRVSKFEENNALESEKMNKVGTLVQVSRETGKNPLAVKQQGFLDLTIIILRSFRNILPVLSIGRCIQGPEYIADPTFVLSSIRASQLYVNSNNWHKLPVMLNTKIIRLVGDEFACMHIE</sequence>
<gene>
    <name evidence="1" type="ORF">K0M31_001619</name>
</gene>
<reference evidence="1" key="1">
    <citation type="submission" date="2021-10" db="EMBL/GenBank/DDBJ databases">
        <title>Melipona bicolor Genome sequencing and assembly.</title>
        <authorList>
            <person name="Araujo N.S."/>
            <person name="Arias M.C."/>
        </authorList>
    </citation>
    <scope>NUCLEOTIDE SEQUENCE</scope>
    <source>
        <strain evidence="1">USP_2M_L1-L4_2017</strain>
        <tissue evidence="1">Whole body</tissue>
    </source>
</reference>
<name>A0AA40GG43_9HYME</name>
<dbReference type="AlphaFoldDB" id="A0AA40GG43"/>
<dbReference type="Proteomes" id="UP001177670">
    <property type="component" value="Unassembled WGS sequence"/>
</dbReference>
<proteinExistence type="predicted"/>
<evidence type="ECO:0000313" key="2">
    <source>
        <dbReference type="Proteomes" id="UP001177670"/>
    </source>
</evidence>
<dbReference type="EMBL" id="JAHYIQ010000001">
    <property type="protein sequence ID" value="KAK1137092.1"/>
    <property type="molecule type" value="Genomic_DNA"/>
</dbReference>
<accession>A0AA40GG43</accession>
<organism evidence="1 2">
    <name type="scientific">Melipona bicolor</name>
    <dbReference type="NCBI Taxonomy" id="60889"/>
    <lineage>
        <taxon>Eukaryota</taxon>
        <taxon>Metazoa</taxon>
        <taxon>Ecdysozoa</taxon>
        <taxon>Arthropoda</taxon>
        <taxon>Hexapoda</taxon>
        <taxon>Insecta</taxon>
        <taxon>Pterygota</taxon>
        <taxon>Neoptera</taxon>
        <taxon>Endopterygota</taxon>
        <taxon>Hymenoptera</taxon>
        <taxon>Apocrita</taxon>
        <taxon>Aculeata</taxon>
        <taxon>Apoidea</taxon>
        <taxon>Anthophila</taxon>
        <taxon>Apidae</taxon>
        <taxon>Melipona</taxon>
    </lineage>
</organism>
<evidence type="ECO:0000313" key="1">
    <source>
        <dbReference type="EMBL" id="KAK1137092.1"/>
    </source>
</evidence>
<keyword evidence="2" id="KW-1185">Reference proteome</keyword>
<protein>
    <submittedName>
        <fullName evidence="1">Uncharacterized protein</fullName>
    </submittedName>
</protein>